<feature type="region of interest" description="Disordered" evidence="1">
    <location>
        <begin position="273"/>
        <end position="294"/>
    </location>
</feature>
<dbReference type="EMBL" id="RXII01000109">
    <property type="protein sequence ID" value="RZN59122.1"/>
    <property type="molecule type" value="Genomic_DNA"/>
</dbReference>
<evidence type="ECO:0000313" key="5">
    <source>
        <dbReference type="Proteomes" id="UP000316217"/>
    </source>
</evidence>
<dbReference type="InterPro" id="IPR033880">
    <property type="entry name" value="SPFH_YdjI"/>
</dbReference>
<evidence type="ECO:0000313" key="4">
    <source>
        <dbReference type="EMBL" id="RZN59122.1"/>
    </source>
</evidence>
<proteinExistence type="predicted"/>
<feature type="compositionally biased region" description="Low complexity" evidence="1">
    <location>
        <begin position="273"/>
        <end position="291"/>
    </location>
</feature>
<dbReference type="Pfam" id="PF09851">
    <property type="entry name" value="SHOCT"/>
    <property type="match status" value="1"/>
</dbReference>
<dbReference type="Proteomes" id="UP000316217">
    <property type="component" value="Unassembled WGS sequence"/>
</dbReference>
<name>A0A520KHU1_9CREN</name>
<accession>A0A520KHU1</accession>
<feature type="domain" description="SHOCT" evidence="2">
    <location>
        <begin position="296"/>
        <end position="323"/>
    </location>
</feature>
<reference evidence="4 5" key="1">
    <citation type="journal article" date="2019" name="Nat. Microbiol.">
        <title>Wide diversity of methane and short-chain alkane metabolisms in uncultured archaea.</title>
        <authorList>
            <person name="Borrel G."/>
            <person name="Adam P.S."/>
            <person name="McKay L.J."/>
            <person name="Chen L.X."/>
            <person name="Sierra-Garcia I.N."/>
            <person name="Sieber C.M."/>
            <person name="Letourneur Q."/>
            <person name="Ghozlane A."/>
            <person name="Andersen G.L."/>
            <person name="Li W.J."/>
            <person name="Hallam S.J."/>
            <person name="Muyzer G."/>
            <person name="de Oliveira V.M."/>
            <person name="Inskeep W.P."/>
            <person name="Banfield J.F."/>
            <person name="Gribaldo S."/>
        </authorList>
    </citation>
    <scope>NUCLEOTIDE SEQUENCE [LARGE SCALE GENOMIC DNA]</scope>
    <source>
        <strain evidence="4">NM4</strain>
    </source>
</reference>
<dbReference type="CDD" id="cd03408">
    <property type="entry name" value="SPFH_like_u1"/>
    <property type="match status" value="1"/>
</dbReference>
<dbReference type="AlphaFoldDB" id="A0A520KHU1"/>
<evidence type="ECO:0000256" key="1">
    <source>
        <dbReference type="SAM" id="MobiDB-lite"/>
    </source>
</evidence>
<protein>
    <submittedName>
        <fullName evidence="4">SPFH domain-containing protein</fullName>
    </submittedName>
</protein>
<sequence>MSKTNVIEWTNAGPDDILWVYPYEDIRWGSVVVVHEYETAVFMRDGKVYDVLNPGRHTITTQNIPLLTRAYRLVMGYGETPFKATIVFISLKQFRGRFGISSRVRISPNALYTTELQAFGDYWFRVADPVLFLTQIAGAVKSLTTQDVSNFIRSFLSELLMQELSKRSATDVYTNLEEVTRRIKADVVAEAFAQRGLELIDLKMGGVSLPLLEKMEKEDPTYGLPLLIAIQKGEEDQVLQIVKTVESMRALGKSPGAGIMGALFAIPQMLGAQPVQPAQPSQPAQPTQPAQKSYADRLRELKKMLDDGLITQEDYDRVKKQILDEMSRG</sequence>
<dbReference type="InterPro" id="IPR036013">
    <property type="entry name" value="Band_7/SPFH_dom_sf"/>
</dbReference>
<organism evidence="4 5">
    <name type="scientific">Candidatus Methanodesulfokora washburnensis</name>
    <dbReference type="NCBI Taxonomy" id="2478471"/>
    <lineage>
        <taxon>Archaea</taxon>
        <taxon>Thermoproteota</taxon>
        <taxon>Candidatus Korarchaeia</taxon>
        <taxon>Candidatus Korarchaeia incertae sedis</taxon>
        <taxon>Candidatus Methanodesulfokora</taxon>
    </lineage>
</organism>
<feature type="domain" description="SPFH" evidence="3">
    <location>
        <begin position="24"/>
        <end position="210"/>
    </location>
</feature>
<dbReference type="Pfam" id="PF13421">
    <property type="entry name" value="Band_7_1"/>
    <property type="match status" value="1"/>
</dbReference>
<evidence type="ECO:0000259" key="2">
    <source>
        <dbReference type="Pfam" id="PF09851"/>
    </source>
</evidence>
<gene>
    <name evidence="4" type="ORF">EF810_07025</name>
</gene>
<evidence type="ECO:0000259" key="3">
    <source>
        <dbReference type="Pfam" id="PF13421"/>
    </source>
</evidence>
<dbReference type="SUPFAM" id="SSF117892">
    <property type="entry name" value="Band 7/SPFH domain"/>
    <property type="match status" value="1"/>
</dbReference>
<comment type="caution">
    <text evidence="4">The sequence shown here is derived from an EMBL/GenBank/DDBJ whole genome shotgun (WGS) entry which is preliminary data.</text>
</comment>
<dbReference type="InterPro" id="IPR018649">
    <property type="entry name" value="SHOCT"/>
</dbReference>
<dbReference type="PANTHER" id="PTHR37826">
    <property type="entry name" value="FLOTILLIN BAND_7_5 DOMAIN PROTEIN"/>
    <property type="match status" value="1"/>
</dbReference>
<dbReference type="PANTHER" id="PTHR37826:SF2">
    <property type="entry name" value="ZINC-RIBBON DOMAIN-CONTAINING PROTEIN"/>
    <property type="match status" value="1"/>
</dbReference>